<evidence type="ECO:0000313" key="1">
    <source>
        <dbReference type="EMBL" id="EAQ79573.1"/>
    </source>
</evidence>
<protein>
    <submittedName>
        <fullName evidence="1">Uncharacterized protein</fullName>
    </submittedName>
</protein>
<organism evidence="1 2">
    <name type="scientific">Blastopirellula marina DSM 3645</name>
    <dbReference type="NCBI Taxonomy" id="314230"/>
    <lineage>
        <taxon>Bacteria</taxon>
        <taxon>Pseudomonadati</taxon>
        <taxon>Planctomycetota</taxon>
        <taxon>Planctomycetia</taxon>
        <taxon>Pirellulales</taxon>
        <taxon>Pirellulaceae</taxon>
        <taxon>Blastopirellula</taxon>
    </lineage>
</organism>
<proteinExistence type="predicted"/>
<dbReference type="HOGENOM" id="CLU_3412406_0_0_0"/>
<dbReference type="EMBL" id="AANZ01000014">
    <property type="protein sequence ID" value="EAQ79573.1"/>
    <property type="molecule type" value="Genomic_DNA"/>
</dbReference>
<dbReference type="STRING" id="314230.DSM3645_03818"/>
<reference evidence="1 2" key="1">
    <citation type="submission" date="2006-02" db="EMBL/GenBank/DDBJ databases">
        <authorList>
            <person name="Amann R."/>
            <person name="Ferriera S."/>
            <person name="Johnson J."/>
            <person name="Kravitz S."/>
            <person name="Halpern A."/>
            <person name="Remington K."/>
            <person name="Beeson K."/>
            <person name="Tran B."/>
            <person name="Rogers Y.-H."/>
            <person name="Friedman R."/>
            <person name="Venter J.C."/>
        </authorList>
    </citation>
    <scope>NUCLEOTIDE SEQUENCE [LARGE SCALE GENOMIC DNA]</scope>
    <source>
        <strain evidence="1 2">DSM 3645</strain>
    </source>
</reference>
<sequence length="28" mass="2852">MAPGGGLDAILGGQVQRQIPVNTTHGYT</sequence>
<comment type="caution">
    <text evidence="1">The sequence shown here is derived from an EMBL/GenBank/DDBJ whole genome shotgun (WGS) entry which is preliminary data.</text>
</comment>
<dbReference type="AlphaFoldDB" id="A3ZW75"/>
<gene>
    <name evidence="1" type="ORF">DSM3645_03818</name>
</gene>
<dbReference type="Proteomes" id="UP000004358">
    <property type="component" value="Unassembled WGS sequence"/>
</dbReference>
<evidence type="ECO:0000313" key="2">
    <source>
        <dbReference type="Proteomes" id="UP000004358"/>
    </source>
</evidence>
<accession>A3ZW75</accession>
<name>A3ZW75_9BACT</name>